<dbReference type="AlphaFoldDB" id="A0A8J2PF16"/>
<name>A0A8J2PF16_9HEXA</name>
<dbReference type="Proteomes" id="UP000708208">
    <property type="component" value="Unassembled WGS sequence"/>
</dbReference>
<proteinExistence type="predicted"/>
<gene>
    <name evidence="2" type="ORF">AFUS01_LOCUS36970</name>
</gene>
<keyword evidence="1" id="KW-1133">Transmembrane helix</keyword>
<sequence>DFQADLGDRESLLLISSAALSLGGLALSPFGHFLVPLKFSLNLHKERHGAAVLSSLDLGLDLDGQVLFQEGFACVGDDVTGGALGCIDGSLELNAGIGLALSIGRTSNGFTDTLKGFGLWKRFSSLISSSSSGEAKENLSLGRLGNVK</sequence>
<protein>
    <submittedName>
        <fullName evidence="2">Uncharacterized protein</fullName>
    </submittedName>
</protein>
<feature type="non-terminal residue" evidence="2">
    <location>
        <position position="1"/>
    </location>
</feature>
<evidence type="ECO:0000256" key="1">
    <source>
        <dbReference type="SAM" id="Phobius"/>
    </source>
</evidence>
<feature type="transmembrane region" description="Helical" evidence="1">
    <location>
        <begin position="12"/>
        <end position="35"/>
    </location>
</feature>
<evidence type="ECO:0000313" key="2">
    <source>
        <dbReference type="EMBL" id="CAG7826947.1"/>
    </source>
</evidence>
<dbReference type="EMBL" id="CAJVCH010541722">
    <property type="protein sequence ID" value="CAG7826947.1"/>
    <property type="molecule type" value="Genomic_DNA"/>
</dbReference>
<keyword evidence="1" id="KW-0472">Membrane</keyword>
<organism evidence="2 3">
    <name type="scientific">Allacma fusca</name>
    <dbReference type="NCBI Taxonomy" id="39272"/>
    <lineage>
        <taxon>Eukaryota</taxon>
        <taxon>Metazoa</taxon>
        <taxon>Ecdysozoa</taxon>
        <taxon>Arthropoda</taxon>
        <taxon>Hexapoda</taxon>
        <taxon>Collembola</taxon>
        <taxon>Symphypleona</taxon>
        <taxon>Sminthuridae</taxon>
        <taxon>Allacma</taxon>
    </lineage>
</organism>
<evidence type="ECO:0000313" key="3">
    <source>
        <dbReference type="Proteomes" id="UP000708208"/>
    </source>
</evidence>
<accession>A0A8J2PF16</accession>
<reference evidence="2" key="1">
    <citation type="submission" date="2021-06" db="EMBL/GenBank/DDBJ databases">
        <authorList>
            <person name="Hodson N. C."/>
            <person name="Mongue J. A."/>
            <person name="Jaron S. K."/>
        </authorList>
    </citation>
    <scope>NUCLEOTIDE SEQUENCE</scope>
</reference>
<comment type="caution">
    <text evidence="2">The sequence shown here is derived from an EMBL/GenBank/DDBJ whole genome shotgun (WGS) entry which is preliminary data.</text>
</comment>
<keyword evidence="3" id="KW-1185">Reference proteome</keyword>
<keyword evidence="1" id="KW-0812">Transmembrane</keyword>